<evidence type="ECO:0000259" key="1">
    <source>
        <dbReference type="Pfam" id="PF25448"/>
    </source>
</evidence>
<dbReference type="Pfam" id="PF25448">
    <property type="entry name" value="DUF7897"/>
    <property type="match status" value="1"/>
</dbReference>
<comment type="caution">
    <text evidence="2">The sequence shown here is derived from an EMBL/GenBank/DDBJ whole genome shotgun (WGS) entry which is preliminary data.</text>
</comment>
<accession>A0A4Q0YAE1</accession>
<evidence type="ECO:0000313" key="3">
    <source>
        <dbReference type="Proteomes" id="UP000290172"/>
    </source>
</evidence>
<dbReference type="InterPro" id="IPR057219">
    <property type="entry name" value="DUF7897"/>
</dbReference>
<organism evidence="2 3">
    <name type="scientific">Halarcobacter ebronensis</name>
    <dbReference type="NCBI Taxonomy" id="1462615"/>
    <lineage>
        <taxon>Bacteria</taxon>
        <taxon>Pseudomonadati</taxon>
        <taxon>Campylobacterota</taxon>
        <taxon>Epsilonproteobacteria</taxon>
        <taxon>Campylobacterales</taxon>
        <taxon>Arcobacteraceae</taxon>
        <taxon>Halarcobacter</taxon>
    </lineage>
</organism>
<evidence type="ECO:0000313" key="2">
    <source>
        <dbReference type="EMBL" id="RXJ66504.1"/>
    </source>
</evidence>
<reference evidence="2 3" key="1">
    <citation type="submission" date="2017-10" db="EMBL/GenBank/DDBJ databases">
        <title>Genomics of the genus Arcobacter.</title>
        <authorList>
            <person name="Perez-Cataluna A."/>
            <person name="Figueras M.J."/>
        </authorList>
    </citation>
    <scope>NUCLEOTIDE SEQUENCE [LARGE SCALE GENOMIC DNA]</scope>
    <source>
        <strain evidence="2 3">CECT 8993</strain>
    </source>
</reference>
<gene>
    <name evidence="2" type="ORF">CRV08_12870</name>
</gene>
<dbReference type="Proteomes" id="UP000290172">
    <property type="component" value="Unassembled WGS sequence"/>
</dbReference>
<name>A0A4Q0YAE1_9BACT</name>
<feature type="domain" description="DUF7897" evidence="1">
    <location>
        <begin position="8"/>
        <end position="615"/>
    </location>
</feature>
<dbReference type="NCBIfam" id="NF033805">
    <property type="entry name" value="invasion_CiaB"/>
    <property type="match status" value="1"/>
</dbReference>
<dbReference type="AlphaFoldDB" id="A0A4Q0YAE1"/>
<dbReference type="RefSeq" id="WP_128982764.1">
    <property type="nucleotide sequence ID" value="NZ_PDKJ01000014.1"/>
</dbReference>
<protein>
    <submittedName>
        <fullName evidence="2">CiaB protein</fullName>
    </submittedName>
</protein>
<proteinExistence type="predicted"/>
<sequence length="625" mass="73661">MNNDKFLNDLSELYEFLDAQKSNINKLIGYLENNEFDKLTIIEDFAKALGLYMKDDLRVALITRLVNLRDDSLVQVLKKLGKNEKEIIQLQEKAYIFVRDFWHEKHKNTINYIKTNNLLTPFYQAVFEGVYEVGLKMSSWQSSWTAHIINGINKELLEMFDGNEKKVYEYLEENSLFDLGHNGIVADRSYSALVLEDGKYSSKAYIKAFKEQTTAVIDALEKFEESLIELEDEIYDEKWNYILYIQNLIKAFSEEQNHKLVERWADVDRAWMKIKSPVQIGHPLEYYEDHFRKAVALEWDIRLTNPKFAQNDHRVNKIKSAFKKIFDEIEKKEGYENTYNFSLKSLDKVQLYIGRPALFFGAEFNGLFSAQVVPNDEVVSKEEGKKIFAFADEILQTSRAKPFLKLSQEIFGQKFLSEDRMFLFNEDEAWHQVYDITTVGHEYGHILWCDEDTESVMNKTGNFKNIEEFKATTGGLISFFLDESNDEKDLEKQVLMDTIKRAVGLIGWMEVDEVQPYYCEGLIHLTALFETKILNWGDEELTLDISSVKYERLKEWYIKTYTELANHYLDKKDATEFLTRFAKKDGKYFMPVNHKLHSFVKYYFKRYQEIGQELDTKDSKENYIK</sequence>
<dbReference type="EMBL" id="PDKJ01000014">
    <property type="protein sequence ID" value="RXJ66504.1"/>
    <property type="molecule type" value="Genomic_DNA"/>
</dbReference>